<keyword evidence="3 7" id="KW-0418">Kinase</keyword>
<keyword evidence="1 7" id="KW-0808">Transferase</keyword>
<name>A0A485LZV0_9ZZZZ</name>
<dbReference type="SUPFAM" id="SSF111331">
    <property type="entry name" value="NAD kinase/diacylglycerol kinase-like"/>
    <property type="match status" value="1"/>
</dbReference>
<protein>
    <submittedName>
        <fullName evidence="7">NAD kinase</fullName>
        <ecNumber evidence="7">2.7.1.23</ecNumber>
    </submittedName>
</protein>
<evidence type="ECO:0000256" key="5">
    <source>
        <dbReference type="ARBA" id="ARBA00022857"/>
    </source>
</evidence>
<dbReference type="InterPro" id="IPR017438">
    <property type="entry name" value="ATP-NAD_kinase_N"/>
</dbReference>
<keyword evidence="4" id="KW-0067">ATP-binding</keyword>
<dbReference type="InterPro" id="IPR002504">
    <property type="entry name" value="NADK"/>
</dbReference>
<dbReference type="InterPro" id="IPR017437">
    <property type="entry name" value="ATP-NAD_kinase_PpnK-typ_C"/>
</dbReference>
<sequence>MIFGIICKEDIGALNLAGRVREWVRAKGYECLVEDHLGRHLGISHTDPPWEKADLLVVIGGDGTILRAIWMSAGRQIPILGVHMGYLGFLTEVTEDEVYVALEAVLAGKFVQEERAMFESTLIREGRTITSQHVLNDVVINKGALARIIDIEVWTDSTFITCYRADGLIVSTPTGSTAYNLATGGPIVHPQVDAIILTPICPHVLSNRSIILPDSQEVIIVIKSGKQSDNIYLTLDGQRGFPLVAEDRLIVKRGHYKANILRFPQRDYFEILRTKLGWQER</sequence>
<dbReference type="Pfam" id="PF20143">
    <property type="entry name" value="NAD_kinase_C"/>
    <property type="match status" value="1"/>
</dbReference>
<evidence type="ECO:0000256" key="4">
    <source>
        <dbReference type="ARBA" id="ARBA00022840"/>
    </source>
</evidence>
<dbReference type="InterPro" id="IPR016064">
    <property type="entry name" value="NAD/diacylglycerol_kinase_sf"/>
</dbReference>
<evidence type="ECO:0000256" key="2">
    <source>
        <dbReference type="ARBA" id="ARBA00022741"/>
    </source>
</evidence>
<dbReference type="EMBL" id="CAADRM010000095">
    <property type="protein sequence ID" value="VFU14819.1"/>
    <property type="molecule type" value="Genomic_DNA"/>
</dbReference>
<dbReference type="FunFam" id="2.60.200.30:FF:000009">
    <property type="entry name" value="Poly(P)/ATP NAD kinase"/>
    <property type="match status" value="1"/>
</dbReference>
<keyword evidence="5" id="KW-0521">NADP</keyword>
<evidence type="ECO:0000313" key="7">
    <source>
        <dbReference type="EMBL" id="VFU14819.1"/>
    </source>
</evidence>
<dbReference type="AlphaFoldDB" id="A0A485LZV0"/>
<dbReference type="EC" id="2.7.1.23" evidence="7"/>
<keyword evidence="6" id="KW-0520">NAD</keyword>
<gene>
    <name evidence="7" type="primary">nadK</name>
    <name evidence="7" type="ORF">SCFA_320012</name>
</gene>
<dbReference type="PANTHER" id="PTHR20275">
    <property type="entry name" value="NAD KINASE"/>
    <property type="match status" value="1"/>
</dbReference>
<dbReference type="GO" id="GO:0006741">
    <property type="term" value="P:NADP+ biosynthetic process"/>
    <property type="evidence" value="ECO:0007669"/>
    <property type="project" value="InterPro"/>
</dbReference>
<evidence type="ECO:0000256" key="3">
    <source>
        <dbReference type="ARBA" id="ARBA00022777"/>
    </source>
</evidence>
<proteinExistence type="inferred from homology"/>
<evidence type="ECO:0000256" key="6">
    <source>
        <dbReference type="ARBA" id="ARBA00023027"/>
    </source>
</evidence>
<dbReference type="GO" id="GO:0005524">
    <property type="term" value="F:ATP binding"/>
    <property type="evidence" value="ECO:0007669"/>
    <property type="project" value="UniProtKB-KW"/>
</dbReference>
<evidence type="ECO:0000256" key="1">
    <source>
        <dbReference type="ARBA" id="ARBA00022679"/>
    </source>
</evidence>
<organism evidence="7">
    <name type="scientific">anaerobic digester metagenome</name>
    <dbReference type="NCBI Taxonomy" id="1263854"/>
    <lineage>
        <taxon>unclassified sequences</taxon>
        <taxon>metagenomes</taxon>
        <taxon>ecological metagenomes</taxon>
    </lineage>
</organism>
<dbReference type="PANTHER" id="PTHR20275:SF0">
    <property type="entry name" value="NAD KINASE"/>
    <property type="match status" value="1"/>
</dbReference>
<reference evidence="7" key="1">
    <citation type="submission" date="2019-03" db="EMBL/GenBank/DDBJ databases">
        <authorList>
            <person name="Hao L."/>
        </authorList>
    </citation>
    <scope>NUCLEOTIDE SEQUENCE</scope>
</reference>
<dbReference type="Gene3D" id="3.40.50.10330">
    <property type="entry name" value="Probable inorganic polyphosphate/atp-NAD kinase, domain 1"/>
    <property type="match status" value="1"/>
</dbReference>
<dbReference type="Gene3D" id="2.60.200.30">
    <property type="entry name" value="Probable inorganic polyphosphate/atp-NAD kinase, domain 2"/>
    <property type="match status" value="1"/>
</dbReference>
<keyword evidence="2" id="KW-0547">Nucleotide-binding</keyword>
<dbReference type="GO" id="GO:0019674">
    <property type="term" value="P:NAD+ metabolic process"/>
    <property type="evidence" value="ECO:0007669"/>
    <property type="project" value="InterPro"/>
</dbReference>
<dbReference type="Pfam" id="PF01513">
    <property type="entry name" value="NAD_kinase"/>
    <property type="match status" value="1"/>
</dbReference>
<accession>A0A485LZV0</accession>
<dbReference type="GO" id="GO:0003951">
    <property type="term" value="F:NAD+ kinase activity"/>
    <property type="evidence" value="ECO:0007669"/>
    <property type="project" value="UniProtKB-EC"/>
</dbReference>
<dbReference type="HAMAP" id="MF_00361">
    <property type="entry name" value="NAD_kinase"/>
    <property type="match status" value="1"/>
</dbReference>